<name>A0A644U9G9_9ZZZZ</name>
<protein>
    <submittedName>
        <fullName evidence="2">Uncharacterized protein</fullName>
    </submittedName>
</protein>
<gene>
    <name evidence="2" type="ORF">SDC9_21414</name>
</gene>
<sequence>MQKQYRYNSILFGDCLSGEGPRSERGLVEPRDLGRQILRRRDIRRRQARQVLLLGPPDRTRPDQELFRQRPVLRLAQEAQQPPPVPQRFGTDRLVGHHKETALKMRATKVQRPAVGRRPVAQLPRRGLRLILRQAVEMRPVPQLLHVVAERHVEPVAHDVDVAQPRQVPHQRGQEDMGVRLFPAPAVAPRPRAVQERVEIRHLRAAAPAAVRRQIPPQTVQELRPGRARRAAETCGHCPPEQCGGQLELLGPRSAARPVDALEQHREPQVVERAVEPGPDVAAAQLQHPGNDTGAAPPQPADRHRRGKRRRGVSIRRHPGAPVRRGTARLAPRHRARPAARAPLRGCPQEVTPGRKQLDRPVLQKSGVHYRPWRTPSLRCRLVSQPQSK</sequence>
<evidence type="ECO:0000313" key="2">
    <source>
        <dbReference type="EMBL" id="MPL75588.1"/>
    </source>
</evidence>
<organism evidence="2">
    <name type="scientific">bioreactor metagenome</name>
    <dbReference type="NCBI Taxonomy" id="1076179"/>
    <lineage>
        <taxon>unclassified sequences</taxon>
        <taxon>metagenomes</taxon>
        <taxon>ecological metagenomes</taxon>
    </lineage>
</organism>
<dbReference type="AlphaFoldDB" id="A0A644U9G9"/>
<reference evidence="2" key="1">
    <citation type="submission" date="2019-08" db="EMBL/GenBank/DDBJ databases">
        <authorList>
            <person name="Kucharzyk K."/>
            <person name="Murdoch R.W."/>
            <person name="Higgins S."/>
            <person name="Loffler F."/>
        </authorList>
    </citation>
    <scope>NUCLEOTIDE SEQUENCE</scope>
</reference>
<evidence type="ECO:0000256" key="1">
    <source>
        <dbReference type="SAM" id="MobiDB-lite"/>
    </source>
</evidence>
<proteinExistence type="predicted"/>
<dbReference type="EMBL" id="VSSQ01000089">
    <property type="protein sequence ID" value="MPL75588.1"/>
    <property type="molecule type" value="Genomic_DNA"/>
</dbReference>
<feature type="region of interest" description="Disordered" evidence="1">
    <location>
        <begin position="283"/>
        <end position="370"/>
    </location>
</feature>
<feature type="compositionally biased region" description="Basic residues" evidence="1">
    <location>
        <begin position="303"/>
        <end position="319"/>
    </location>
</feature>
<comment type="caution">
    <text evidence="2">The sequence shown here is derived from an EMBL/GenBank/DDBJ whole genome shotgun (WGS) entry which is preliminary data.</text>
</comment>
<accession>A0A644U9G9</accession>